<reference evidence="19" key="1">
    <citation type="journal article" date="2022" name="bioRxiv">
        <title>Deciphering the potential niche of two novel black yeast fungi from a biological soil crust based on their genomes, phenotypes, and melanin regulation.</title>
        <authorList>
            <consortium name="DOE Joint Genome Institute"/>
            <person name="Carr E.C."/>
            <person name="Barton Q."/>
            <person name="Grambo S."/>
            <person name="Sullivan M."/>
            <person name="Renfro C.M."/>
            <person name="Kuo A."/>
            <person name="Pangilinan J."/>
            <person name="Lipzen A."/>
            <person name="Keymanesh K."/>
            <person name="Savage E."/>
            <person name="Barry K."/>
            <person name="Grigoriev I.V."/>
            <person name="Riekhof W.R."/>
            <person name="Harris S.S."/>
        </authorList>
    </citation>
    <scope>NUCLEOTIDE SEQUENCE</scope>
    <source>
        <strain evidence="19">JF 03-4F</strain>
    </source>
</reference>
<dbReference type="PANTHER" id="PTHR33048:SF143">
    <property type="entry name" value="EXTRACELLULAR MEMBRANE PROTEIN CFEM DOMAIN-CONTAINING PROTEIN-RELATED"/>
    <property type="match status" value="1"/>
</dbReference>
<feature type="domain" description="CFEM" evidence="17">
    <location>
        <begin position="24"/>
        <end position="85"/>
    </location>
</feature>
<evidence type="ECO:0000259" key="17">
    <source>
        <dbReference type="Pfam" id="PF05730"/>
    </source>
</evidence>
<dbReference type="InterPro" id="IPR052337">
    <property type="entry name" value="SAT4-like"/>
</dbReference>
<name>A0AAN6E0W2_9EURO</name>
<evidence type="ECO:0000256" key="7">
    <source>
        <dbReference type="ARBA" id="ARBA00022692"/>
    </source>
</evidence>
<comment type="caution">
    <text evidence="19">The sequence shown here is derived from an EMBL/GenBank/DDBJ whole genome shotgun (WGS) entry which is preliminary data.</text>
</comment>
<evidence type="ECO:0000256" key="1">
    <source>
        <dbReference type="ARBA" id="ARBA00004141"/>
    </source>
</evidence>
<keyword evidence="6" id="KW-0336">GPI-anchor</keyword>
<evidence type="ECO:0000256" key="10">
    <source>
        <dbReference type="ARBA" id="ARBA00023136"/>
    </source>
</evidence>
<evidence type="ECO:0000256" key="6">
    <source>
        <dbReference type="ARBA" id="ARBA00022622"/>
    </source>
</evidence>
<proteinExistence type="inferred from homology"/>
<evidence type="ECO:0008006" key="21">
    <source>
        <dbReference type="Google" id="ProtNLM"/>
    </source>
</evidence>
<evidence type="ECO:0000256" key="5">
    <source>
        <dbReference type="ARBA" id="ARBA00022525"/>
    </source>
</evidence>
<evidence type="ECO:0000313" key="19">
    <source>
        <dbReference type="EMBL" id="KAI1615002.1"/>
    </source>
</evidence>
<sequence length="432" mass="48016">MYKGHVLALLCMFLSRSVSAQQLTFSECATECTSEVTSQFSTCNSGIQCFCTNSYLWKLGQHCFNSNCTIQEALVAQNITALSCSFPDRNRGPDSSWPTFTSLAVALCLVVTRVIALAPNIKTLWGWDDVLVAFATVVAICNAASTLVARHYGYGRDAWRLTFDNTKAVEEIYYIGGVFFVVGLTTIKTTFLVFYLKLFPSPAFRRMAIPLLVITLLHGTTFFFLFIFQCSPINYAWTLWVGQGQGKCLDFGLGAVLHAVMNIMLDFLIFALPISQLWNLNLSRKKKVQVIAMFCVGFLITIVSILRLWTLIALADTYNPTYDAVPLGAYSDLEFNIGIACICMPSFRLVLRRYLPSCSLFSSKHGASKHDDDHSAPAPRAVNLTGSGLDQTTTRSFRISSEHDIPHDFSYQPGTTRYQATVESNGSHRVLT</sequence>
<feature type="transmembrane region" description="Helical" evidence="15">
    <location>
        <begin position="335"/>
        <end position="351"/>
    </location>
</feature>
<evidence type="ECO:0000256" key="15">
    <source>
        <dbReference type="SAM" id="Phobius"/>
    </source>
</evidence>
<keyword evidence="12" id="KW-0449">Lipoprotein</keyword>
<dbReference type="InterPro" id="IPR049326">
    <property type="entry name" value="Rhodopsin_dom_fungi"/>
</dbReference>
<feature type="transmembrane region" description="Helical" evidence="15">
    <location>
        <begin position="130"/>
        <end position="152"/>
    </location>
</feature>
<keyword evidence="9 15" id="KW-1133">Transmembrane helix</keyword>
<dbReference type="InterPro" id="IPR008427">
    <property type="entry name" value="Extracellular_membr_CFEM_dom"/>
</dbReference>
<feature type="transmembrane region" description="Helical" evidence="15">
    <location>
        <begin position="208"/>
        <end position="235"/>
    </location>
</feature>
<protein>
    <recommendedName>
        <fullName evidence="21">Extracellular membrane protein CFEM domain-containing protein</fullName>
    </recommendedName>
</protein>
<feature type="transmembrane region" description="Helical" evidence="15">
    <location>
        <begin position="290"/>
        <end position="315"/>
    </location>
</feature>
<evidence type="ECO:0000256" key="3">
    <source>
        <dbReference type="ARBA" id="ARBA00004613"/>
    </source>
</evidence>
<evidence type="ECO:0000256" key="12">
    <source>
        <dbReference type="ARBA" id="ARBA00023288"/>
    </source>
</evidence>
<accession>A0AAN6E0W2</accession>
<dbReference type="Pfam" id="PF20684">
    <property type="entry name" value="Fung_rhodopsin"/>
    <property type="match status" value="1"/>
</dbReference>
<dbReference type="GO" id="GO:0005576">
    <property type="term" value="C:extracellular region"/>
    <property type="evidence" value="ECO:0007669"/>
    <property type="project" value="UniProtKB-SubCell"/>
</dbReference>
<evidence type="ECO:0000256" key="4">
    <source>
        <dbReference type="ARBA" id="ARBA00010031"/>
    </source>
</evidence>
<comment type="subcellular location">
    <subcellularLocation>
        <location evidence="2">Membrane</location>
        <topology evidence="2">Lipid-anchor</topology>
        <topology evidence="2">GPI-anchor</topology>
    </subcellularLocation>
    <subcellularLocation>
        <location evidence="1">Membrane</location>
        <topology evidence="1">Multi-pass membrane protein</topology>
    </subcellularLocation>
    <subcellularLocation>
        <location evidence="3">Secreted</location>
    </subcellularLocation>
</comment>
<dbReference type="Proteomes" id="UP001203852">
    <property type="component" value="Unassembled WGS sequence"/>
</dbReference>
<dbReference type="AlphaFoldDB" id="A0AAN6E0W2"/>
<evidence type="ECO:0000256" key="2">
    <source>
        <dbReference type="ARBA" id="ARBA00004589"/>
    </source>
</evidence>
<keyword evidence="11" id="KW-1015">Disulfide bond</keyword>
<dbReference type="EMBL" id="MU404352">
    <property type="protein sequence ID" value="KAI1615002.1"/>
    <property type="molecule type" value="Genomic_DNA"/>
</dbReference>
<feature type="signal peptide" evidence="16">
    <location>
        <begin position="1"/>
        <end position="20"/>
    </location>
</feature>
<dbReference type="PANTHER" id="PTHR33048">
    <property type="entry name" value="PTH11-LIKE INTEGRAL MEMBRANE PROTEIN (AFU_ORTHOLOGUE AFUA_5G11245)"/>
    <property type="match status" value="1"/>
</dbReference>
<feature type="transmembrane region" description="Helical" evidence="15">
    <location>
        <begin position="172"/>
        <end position="196"/>
    </location>
</feature>
<gene>
    <name evidence="19" type="ORF">EDD36DRAFT_171009</name>
</gene>
<organism evidence="19 20">
    <name type="scientific">Exophiala viscosa</name>
    <dbReference type="NCBI Taxonomy" id="2486360"/>
    <lineage>
        <taxon>Eukaryota</taxon>
        <taxon>Fungi</taxon>
        <taxon>Dikarya</taxon>
        <taxon>Ascomycota</taxon>
        <taxon>Pezizomycotina</taxon>
        <taxon>Eurotiomycetes</taxon>
        <taxon>Chaetothyriomycetidae</taxon>
        <taxon>Chaetothyriales</taxon>
        <taxon>Herpotrichiellaceae</taxon>
        <taxon>Exophiala</taxon>
    </lineage>
</organism>
<evidence type="ECO:0000256" key="9">
    <source>
        <dbReference type="ARBA" id="ARBA00022989"/>
    </source>
</evidence>
<keyword evidence="6" id="KW-0325">Glycoprotein</keyword>
<comment type="similarity">
    <text evidence="13">Belongs to the SAT4 family.</text>
</comment>
<feature type="chain" id="PRO_5042875253" description="Extracellular membrane protein CFEM domain-containing protein" evidence="16">
    <location>
        <begin position="21"/>
        <end position="432"/>
    </location>
</feature>
<keyword evidence="20" id="KW-1185">Reference proteome</keyword>
<evidence type="ECO:0000256" key="13">
    <source>
        <dbReference type="ARBA" id="ARBA00038359"/>
    </source>
</evidence>
<evidence type="ECO:0000256" key="14">
    <source>
        <dbReference type="SAM" id="MobiDB-lite"/>
    </source>
</evidence>
<feature type="transmembrane region" description="Helical" evidence="15">
    <location>
        <begin position="97"/>
        <end position="118"/>
    </location>
</feature>
<evidence type="ECO:0000259" key="18">
    <source>
        <dbReference type="Pfam" id="PF20684"/>
    </source>
</evidence>
<evidence type="ECO:0000313" key="20">
    <source>
        <dbReference type="Proteomes" id="UP001203852"/>
    </source>
</evidence>
<keyword evidence="10 15" id="KW-0472">Membrane</keyword>
<evidence type="ECO:0000256" key="8">
    <source>
        <dbReference type="ARBA" id="ARBA00022729"/>
    </source>
</evidence>
<dbReference type="GO" id="GO:0098552">
    <property type="term" value="C:side of membrane"/>
    <property type="evidence" value="ECO:0007669"/>
    <property type="project" value="UniProtKB-KW"/>
</dbReference>
<feature type="transmembrane region" description="Helical" evidence="15">
    <location>
        <begin position="255"/>
        <end position="278"/>
    </location>
</feature>
<comment type="similarity">
    <text evidence="4">Belongs to the RBT5 family.</text>
</comment>
<keyword evidence="5" id="KW-0964">Secreted</keyword>
<feature type="region of interest" description="Disordered" evidence="14">
    <location>
        <begin position="367"/>
        <end position="388"/>
    </location>
</feature>
<dbReference type="Pfam" id="PF05730">
    <property type="entry name" value="CFEM"/>
    <property type="match status" value="1"/>
</dbReference>
<evidence type="ECO:0000256" key="16">
    <source>
        <dbReference type="SAM" id="SignalP"/>
    </source>
</evidence>
<keyword evidence="7 15" id="KW-0812">Transmembrane</keyword>
<evidence type="ECO:0000256" key="11">
    <source>
        <dbReference type="ARBA" id="ARBA00023157"/>
    </source>
</evidence>
<feature type="domain" description="Rhodopsin" evidence="18">
    <location>
        <begin position="122"/>
        <end position="353"/>
    </location>
</feature>
<keyword evidence="8 16" id="KW-0732">Signal</keyword>